<feature type="domain" description="HTH luxR-type" evidence="3">
    <location>
        <begin position="149"/>
        <end position="218"/>
    </location>
</feature>
<dbReference type="Pfam" id="PF00196">
    <property type="entry name" value="GerE"/>
    <property type="match status" value="1"/>
</dbReference>
<feature type="modified residue" description="4-aspartylphosphate" evidence="2">
    <location>
        <position position="62"/>
    </location>
</feature>
<dbReference type="PRINTS" id="PR00038">
    <property type="entry name" value="HTHLUXR"/>
</dbReference>
<dbReference type="InterPro" id="IPR016032">
    <property type="entry name" value="Sig_transdc_resp-reg_C-effctor"/>
</dbReference>
<dbReference type="GO" id="GO:0003677">
    <property type="term" value="F:DNA binding"/>
    <property type="evidence" value="ECO:0007669"/>
    <property type="project" value="UniProtKB-KW"/>
</dbReference>
<sequence length="225" mass="24643">MDETASQRSVRVSIVEDEVLLCSLLARTLDADPRLRVVHTARGVQEAALLITPGSTDVAILDVNLTDGNGISLGVQLQRADPRLSIMLLSGEDFTGLFTAVQQEVSRPWSYLSKKSTFTRDVLVRAVHACAEGRVVIDPDLARTAQPRRGSRVSALTPAQLRVVRLVAQGLTNRLIAERLKIQEQSVEAHLVAAYRTLELDSTRTNRRVAAVLAFLEQTGRIAAR</sequence>
<dbReference type="InterPro" id="IPR036388">
    <property type="entry name" value="WH-like_DNA-bd_sf"/>
</dbReference>
<evidence type="ECO:0000259" key="4">
    <source>
        <dbReference type="PROSITE" id="PS50110"/>
    </source>
</evidence>
<dbReference type="SMART" id="SM00421">
    <property type="entry name" value="HTH_LUXR"/>
    <property type="match status" value="1"/>
</dbReference>
<keyword evidence="6" id="KW-1185">Reference proteome</keyword>
<dbReference type="PROSITE" id="PS50043">
    <property type="entry name" value="HTH_LUXR_2"/>
    <property type="match status" value="1"/>
</dbReference>
<dbReference type="Gene3D" id="1.10.10.10">
    <property type="entry name" value="Winged helix-like DNA-binding domain superfamily/Winged helix DNA-binding domain"/>
    <property type="match status" value="1"/>
</dbReference>
<evidence type="ECO:0000313" key="5">
    <source>
        <dbReference type="EMBL" id="ROR97177.1"/>
    </source>
</evidence>
<organism evidence="5 6">
    <name type="scientific">Salana multivorans</name>
    <dbReference type="NCBI Taxonomy" id="120377"/>
    <lineage>
        <taxon>Bacteria</taxon>
        <taxon>Bacillati</taxon>
        <taxon>Actinomycetota</taxon>
        <taxon>Actinomycetes</taxon>
        <taxon>Micrococcales</taxon>
        <taxon>Beutenbergiaceae</taxon>
        <taxon>Salana</taxon>
    </lineage>
</organism>
<proteinExistence type="predicted"/>
<dbReference type="SUPFAM" id="SSF46894">
    <property type="entry name" value="C-terminal effector domain of the bipartite response regulators"/>
    <property type="match status" value="1"/>
</dbReference>
<dbReference type="InterPro" id="IPR000792">
    <property type="entry name" value="Tscrpt_reg_LuxR_C"/>
</dbReference>
<dbReference type="InterPro" id="IPR039420">
    <property type="entry name" value="WalR-like"/>
</dbReference>
<protein>
    <submittedName>
        <fullName evidence="5">DNA-binding NarL/FixJ family response regulator</fullName>
    </submittedName>
</protein>
<dbReference type="EMBL" id="RKHQ01000001">
    <property type="protein sequence ID" value="ROR97177.1"/>
    <property type="molecule type" value="Genomic_DNA"/>
</dbReference>
<evidence type="ECO:0000259" key="3">
    <source>
        <dbReference type="PROSITE" id="PS50043"/>
    </source>
</evidence>
<keyword evidence="2" id="KW-0597">Phosphoprotein</keyword>
<dbReference type="SMART" id="SM00448">
    <property type="entry name" value="REC"/>
    <property type="match status" value="1"/>
</dbReference>
<dbReference type="RefSeq" id="WP_245967974.1">
    <property type="nucleotide sequence ID" value="NZ_RKHQ01000001.1"/>
</dbReference>
<dbReference type="SUPFAM" id="SSF52172">
    <property type="entry name" value="CheY-like"/>
    <property type="match status" value="1"/>
</dbReference>
<dbReference type="InterPro" id="IPR001789">
    <property type="entry name" value="Sig_transdc_resp-reg_receiver"/>
</dbReference>
<accession>A0A3N2DBR6</accession>
<evidence type="ECO:0000256" key="1">
    <source>
        <dbReference type="ARBA" id="ARBA00023125"/>
    </source>
</evidence>
<dbReference type="Gene3D" id="3.40.50.2300">
    <property type="match status" value="1"/>
</dbReference>
<dbReference type="Proteomes" id="UP000275356">
    <property type="component" value="Unassembled WGS sequence"/>
</dbReference>
<feature type="domain" description="Response regulatory" evidence="4">
    <location>
        <begin position="11"/>
        <end position="129"/>
    </location>
</feature>
<comment type="caution">
    <text evidence="5">The sequence shown here is derived from an EMBL/GenBank/DDBJ whole genome shotgun (WGS) entry which is preliminary data.</text>
</comment>
<dbReference type="AlphaFoldDB" id="A0A3N2DBR6"/>
<dbReference type="GO" id="GO:0000160">
    <property type="term" value="P:phosphorelay signal transduction system"/>
    <property type="evidence" value="ECO:0007669"/>
    <property type="project" value="InterPro"/>
</dbReference>
<name>A0A3N2DBR6_9MICO</name>
<evidence type="ECO:0000256" key="2">
    <source>
        <dbReference type="PROSITE-ProRule" id="PRU00169"/>
    </source>
</evidence>
<dbReference type="Pfam" id="PF00072">
    <property type="entry name" value="Response_reg"/>
    <property type="match status" value="1"/>
</dbReference>
<evidence type="ECO:0000313" key="6">
    <source>
        <dbReference type="Proteomes" id="UP000275356"/>
    </source>
</evidence>
<keyword evidence="1 5" id="KW-0238">DNA-binding</keyword>
<dbReference type="InterPro" id="IPR011006">
    <property type="entry name" value="CheY-like_superfamily"/>
</dbReference>
<dbReference type="GO" id="GO:0006355">
    <property type="term" value="P:regulation of DNA-templated transcription"/>
    <property type="evidence" value="ECO:0007669"/>
    <property type="project" value="InterPro"/>
</dbReference>
<dbReference type="PROSITE" id="PS50110">
    <property type="entry name" value="RESPONSE_REGULATORY"/>
    <property type="match status" value="1"/>
</dbReference>
<reference evidence="5 6" key="1">
    <citation type="submission" date="2018-11" db="EMBL/GenBank/DDBJ databases">
        <title>Sequencing the genomes of 1000 actinobacteria strains.</title>
        <authorList>
            <person name="Klenk H.-P."/>
        </authorList>
    </citation>
    <scope>NUCLEOTIDE SEQUENCE [LARGE SCALE GENOMIC DNA]</scope>
    <source>
        <strain evidence="5 6">DSM 13521</strain>
    </source>
</reference>
<dbReference type="PANTHER" id="PTHR43214">
    <property type="entry name" value="TWO-COMPONENT RESPONSE REGULATOR"/>
    <property type="match status" value="1"/>
</dbReference>
<gene>
    <name evidence="5" type="ORF">EDD28_1770</name>
</gene>